<feature type="domain" description="PucR C-terminal helix-turn-helix" evidence="2">
    <location>
        <begin position="350"/>
        <end position="393"/>
    </location>
</feature>
<dbReference type="EMBL" id="BSFQ01000068">
    <property type="protein sequence ID" value="GLL16142.1"/>
    <property type="molecule type" value="Genomic_DNA"/>
</dbReference>
<evidence type="ECO:0000259" key="2">
    <source>
        <dbReference type="Pfam" id="PF13556"/>
    </source>
</evidence>
<dbReference type="Pfam" id="PF17853">
    <property type="entry name" value="GGDEF_2"/>
    <property type="match status" value="1"/>
</dbReference>
<feature type="domain" description="CdaR GGDEF-like" evidence="3">
    <location>
        <begin position="196"/>
        <end position="301"/>
    </location>
</feature>
<reference evidence="4" key="2">
    <citation type="submission" date="2023-01" db="EMBL/GenBank/DDBJ databases">
        <authorList>
            <person name="Sun Q."/>
            <person name="Evtushenko L."/>
        </authorList>
    </citation>
    <scope>NUCLEOTIDE SEQUENCE</scope>
    <source>
        <strain evidence="4">VKM Ac-1069</strain>
    </source>
</reference>
<dbReference type="InterPro" id="IPR051448">
    <property type="entry name" value="CdaR-like_regulators"/>
</dbReference>
<keyword evidence="5" id="KW-1185">Reference proteome</keyword>
<reference evidence="4" key="1">
    <citation type="journal article" date="2014" name="Int. J. Syst. Evol. Microbiol.">
        <title>Complete genome sequence of Corynebacterium casei LMG S-19264T (=DSM 44701T), isolated from a smear-ripened cheese.</title>
        <authorList>
            <consortium name="US DOE Joint Genome Institute (JGI-PGF)"/>
            <person name="Walter F."/>
            <person name="Albersmeier A."/>
            <person name="Kalinowski J."/>
            <person name="Ruckert C."/>
        </authorList>
    </citation>
    <scope>NUCLEOTIDE SEQUENCE</scope>
    <source>
        <strain evidence="4">VKM Ac-1069</strain>
    </source>
</reference>
<dbReference type="PANTHER" id="PTHR33744">
    <property type="entry name" value="CARBOHYDRATE DIACID REGULATOR"/>
    <property type="match status" value="1"/>
</dbReference>
<evidence type="ECO:0000259" key="3">
    <source>
        <dbReference type="Pfam" id="PF17853"/>
    </source>
</evidence>
<dbReference type="InterPro" id="IPR041522">
    <property type="entry name" value="CdaR_GGDEF"/>
</dbReference>
<name>A0A9W6P1K5_9PSEU</name>
<organism evidence="4 5">
    <name type="scientific">Pseudonocardia halophobica</name>
    <dbReference type="NCBI Taxonomy" id="29401"/>
    <lineage>
        <taxon>Bacteria</taxon>
        <taxon>Bacillati</taxon>
        <taxon>Actinomycetota</taxon>
        <taxon>Actinomycetes</taxon>
        <taxon>Pseudonocardiales</taxon>
        <taxon>Pseudonocardiaceae</taxon>
        <taxon>Pseudonocardia</taxon>
    </lineage>
</organism>
<evidence type="ECO:0000313" key="4">
    <source>
        <dbReference type="EMBL" id="GLL16142.1"/>
    </source>
</evidence>
<dbReference type="InterPro" id="IPR025736">
    <property type="entry name" value="PucR_C-HTH_dom"/>
</dbReference>
<dbReference type="AlphaFoldDB" id="A0A9W6P1K5"/>
<dbReference type="RefSeq" id="WP_156068104.1">
    <property type="nucleotide sequence ID" value="NZ_BAAAUZ010000027.1"/>
</dbReference>
<dbReference type="InterPro" id="IPR042070">
    <property type="entry name" value="PucR_C-HTH_sf"/>
</dbReference>
<protein>
    <recommendedName>
        <fullName evidence="6">PucR C-terminal helix-turn-helix domain-containing protein</fullName>
    </recommendedName>
</protein>
<evidence type="ECO:0000313" key="5">
    <source>
        <dbReference type="Proteomes" id="UP001143463"/>
    </source>
</evidence>
<dbReference type="Proteomes" id="UP001143463">
    <property type="component" value="Unassembled WGS sequence"/>
</dbReference>
<dbReference type="PANTHER" id="PTHR33744:SF1">
    <property type="entry name" value="DNA-BINDING TRANSCRIPTIONAL ACTIVATOR ADER"/>
    <property type="match status" value="1"/>
</dbReference>
<evidence type="ECO:0008006" key="6">
    <source>
        <dbReference type="Google" id="ProtNLM"/>
    </source>
</evidence>
<dbReference type="Gene3D" id="1.10.10.2840">
    <property type="entry name" value="PucR C-terminal helix-turn-helix domain"/>
    <property type="match status" value="1"/>
</dbReference>
<accession>A0A9W6P1K5</accession>
<comment type="caution">
    <text evidence="4">The sequence shown here is derived from an EMBL/GenBank/DDBJ whole genome shotgun (WGS) entry which is preliminary data.</text>
</comment>
<dbReference type="Pfam" id="PF13556">
    <property type="entry name" value="HTH_30"/>
    <property type="match status" value="1"/>
</dbReference>
<comment type="similarity">
    <text evidence="1">Belongs to the CdaR family.</text>
</comment>
<proteinExistence type="inferred from homology"/>
<sequence length="435" mass="44704">MDALEPGGAVVEVRCAPHTFEETVAVLGLPAARWGLEAAQRGAEAAIEGGPRTAETVRQLLSACQGCFLAVLRGLRTETAPADLAVPGELLASVRGAVRGGVPLPRLLRMMWTAHFAALDALVAVTEAVVPPVEAAAEARALTAESFGYVEAFSDAVERRYAAELSDWTGSAAAARMEAVEEILAGGPVDRGAAETALGHSLGGWHVAVLLTADRPAVRLDGELTRLAEVLGADGTVGLHRSPTTLWGWLHWPARPAEEPAGRIRAGGPLAVGVRAAVGPAAEGVDGFRWSHVAAQEAARLSGLGHGGVVGHHESSVAGLLTANAEHARRFALGTLGAELCAASAKARRLRETLATYLAVGRSRAAAADQLHVSPGTVAYRVKQAEDLLGGTVEGSGWMLMIALEIMRAFDAVGQDPAAGAADGQLGGPLGGRGL</sequence>
<evidence type="ECO:0000256" key="1">
    <source>
        <dbReference type="ARBA" id="ARBA00006754"/>
    </source>
</evidence>
<gene>
    <name evidence="4" type="ORF">GCM10017577_72970</name>
</gene>